<dbReference type="Proteomes" id="UP001232493">
    <property type="component" value="Chromosome"/>
</dbReference>
<keyword evidence="4" id="KW-0808">Transferase</keyword>
<keyword evidence="4" id="KW-0012">Acyltransferase</keyword>
<keyword evidence="5" id="KW-0175">Coiled coil</keyword>
<evidence type="ECO:0000259" key="6">
    <source>
        <dbReference type="PROSITE" id="PS50968"/>
    </source>
</evidence>
<protein>
    <recommendedName>
        <fullName evidence="4">Dihydrolipoamide acetyltransferase component of pyruvate dehydrogenase complex</fullName>
        <ecNumber evidence="4">2.3.1.-</ecNumber>
    </recommendedName>
</protein>
<evidence type="ECO:0000256" key="2">
    <source>
        <dbReference type="ARBA" id="ARBA00007317"/>
    </source>
</evidence>
<dbReference type="InterPro" id="IPR011053">
    <property type="entry name" value="Single_hybrid_motif"/>
</dbReference>
<dbReference type="SUPFAM" id="SSF47005">
    <property type="entry name" value="Peripheral subunit-binding domain of 2-oxo acid dehydrogenase complex"/>
    <property type="match status" value="1"/>
</dbReference>
<dbReference type="InterPro" id="IPR023213">
    <property type="entry name" value="CAT-like_dom_sf"/>
</dbReference>
<dbReference type="PROSITE" id="PS50968">
    <property type="entry name" value="BIOTINYL_LIPOYL"/>
    <property type="match status" value="1"/>
</dbReference>
<dbReference type="InterPro" id="IPR000089">
    <property type="entry name" value="Biotin_lipoyl"/>
</dbReference>
<dbReference type="EMBL" id="CP069362">
    <property type="protein sequence ID" value="WGS64982.1"/>
    <property type="molecule type" value="Genomic_DNA"/>
</dbReference>
<dbReference type="Pfam" id="PF02817">
    <property type="entry name" value="E3_binding"/>
    <property type="match status" value="1"/>
</dbReference>
<sequence length="411" mass="45826">MAEKLYMIALSPTMEKGTIVKWNIKENESFSEGDVLCEVETDKTTMDYEATDEGTILKILIPEGGKAAVGEPIAIFGEPGEDISDLLSEEKEEIENVEEKTQIEKQVETKNTTIPKEIPENNDLKRIKISPLARKIALMKKIDISKIKGTGPGGRIVKRDVENYTAEPVRTVKEIKREYASIQVETRDEDVVIPLSDKRRIIGERLSQSKYTAPHFYLTVSVDMSNVLENRKMLNKKYNLSLNAFIIKIVANTLKKHRRINATLNNDSIIEFGRVDIALAVAQEDGLITPIVRNADKKGILQIDDELKTLIDKAKNNKLDPEEYTNATFTISNLGSFGVDEFTAIINPPGSAILAIGMIKETPVVENGEIVIKPIMKMTLSSDHRVIDGALAAAFMKDLKDTFENPILAIL</sequence>
<dbReference type="Gene3D" id="3.30.559.10">
    <property type="entry name" value="Chloramphenicol acetyltransferase-like domain"/>
    <property type="match status" value="1"/>
</dbReference>
<dbReference type="Pfam" id="PF00364">
    <property type="entry name" value="Biotin_lipoyl"/>
    <property type="match status" value="1"/>
</dbReference>
<dbReference type="PANTHER" id="PTHR23151:SF90">
    <property type="entry name" value="DIHYDROLIPOYLLYSINE-RESIDUE ACETYLTRANSFERASE COMPONENT OF PYRUVATE DEHYDROGENASE COMPLEX, MITOCHONDRIAL-RELATED"/>
    <property type="match status" value="1"/>
</dbReference>
<evidence type="ECO:0000259" key="7">
    <source>
        <dbReference type="PROSITE" id="PS51826"/>
    </source>
</evidence>
<dbReference type="EC" id="2.3.1.-" evidence="4"/>
<dbReference type="PROSITE" id="PS51826">
    <property type="entry name" value="PSBD"/>
    <property type="match status" value="1"/>
</dbReference>
<keyword evidence="3 4" id="KW-0450">Lipoyl</keyword>
<dbReference type="InterPro" id="IPR036625">
    <property type="entry name" value="E3-bd_dom_sf"/>
</dbReference>
<evidence type="ECO:0000313" key="9">
    <source>
        <dbReference type="Proteomes" id="UP001232493"/>
    </source>
</evidence>
<evidence type="ECO:0000313" key="8">
    <source>
        <dbReference type="EMBL" id="WGS64982.1"/>
    </source>
</evidence>
<dbReference type="Pfam" id="PF00198">
    <property type="entry name" value="2-oxoacid_dh"/>
    <property type="match status" value="1"/>
</dbReference>
<dbReference type="Gene3D" id="2.40.50.100">
    <property type="match status" value="1"/>
</dbReference>
<dbReference type="CDD" id="cd06849">
    <property type="entry name" value="lipoyl_domain"/>
    <property type="match status" value="1"/>
</dbReference>
<feature type="domain" description="Peripheral subunit-binding (PSBD)" evidence="7">
    <location>
        <begin position="128"/>
        <end position="165"/>
    </location>
</feature>
<evidence type="ECO:0000256" key="3">
    <source>
        <dbReference type="ARBA" id="ARBA00022823"/>
    </source>
</evidence>
<accession>A0ABY8PQT7</accession>
<evidence type="ECO:0000256" key="1">
    <source>
        <dbReference type="ARBA" id="ARBA00001938"/>
    </source>
</evidence>
<keyword evidence="9" id="KW-1185">Reference proteome</keyword>
<evidence type="ECO:0000256" key="5">
    <source>
        <dbReference type="SAM" id="Coils"/>
    </source>
</evidence>
<comment type="cofactor">
    <cofactor evidence="1 4">
        <name>(R)-lipoate</name>
        <dbReference type="ChEBI" id="CHEBI:83088"/>
    </cofactor>
</comment>
<dbReference type="InterPro" id="IPR001078">
    <property type="entry name" value="2-oxoacid_DH_actylTfrase"/>
</dbReference>
<dbReference type="InterPro" id="IPR045257">
    <property type="entry name" value="E2/Pdx1"/>
</dbReference>
<comment type="similarity">
    <text evidence="2 4">Belongs to the 2-oxoacid dehydrogenase family.</text>
</comment>
<evidence type="ECO:0000256" key="4">
    <source>
        <dbReference type="RuleBase" id="RU003423"/>
    </source>
</evidence>
<dbReference type="RefSeq" id="WP_280999036.1">
    <property type="nucleotide sequence ID" value="NZ_CP069362.1"/>
</dbReference>
<dbReference type="SUPFAM" id="SSF51230">
    <property type="entry name" value="Single hybrid motif"/>
    <property type="match status" value="1"/>
</dbReference>
<dbReference type="InterPro" id="IPR004167">
    <property type="entry name" value="PSBD"/>
</dbReference>
<gene>
    <name evidence="8" type="ORF">JRV97_00045</name>
</gene>
<dbReference type="SUPFAM" id="SSF52777">
    <property type="entry name" value="CoA-dependent acyltransferases"/>
    <property type="match status" value="1"/>
</dbReference>
<proteinExistence type="inferred from homology"/>
<name>A0ABY8PQT7_9BACT</name>
<feature type="coiled-coil region" evidence="5">
    <location>
        <begin position="80"/>
        <end position="107"/>
    </location>
</feature>
<feature type="domain" description="Lipoyl-binding" evidence="6">
    <location>
        <begin position="2"/>
        <end position="77"/>
    </location>
</feature>
<organism evidence="8 9">
    <name type="scientific">Marinitoga aeolica</name>
    <dbReference type="NCBI Taxonomy" id="2809031"/>
    <lineage>
        <taxon>Bacteria</taxon>
        <taxon>Thermotogati</taxon>
        <taxon>Thermotogota</taxon>
        <taxon>Thermotogae</taxon>
        <taxon>Petrotogales</taxon>
        <taxon>Petrotogaceae</taxon>
        <taxon>Marinitoga</taxon>
    </lineage>
</organism>
<dbReference type="Gene3D" id="4.10.320.10">
    <property type="entry name" value="E3-binding domain"/>
    <property type="match status" value="1"/>
</dbReference>
<reference evidence="8 9" key="1">
    <citation type="submission" date="2021-02" db="EMBL/GenBank/DDBJ databases">
        <title>Characterization of Marinitoga sp. nov. str. BP5-C20A.</title>
        <authorList>
            <person name="Erauso G."/>
            <person name="Postec A."/>
        </authorList>
    </citation>
    <scope>NUCLEOTIDE SEQUENCE [LARGE SCALE GENOMIC DNA]</scope>
    <source>
        <strain evidence="8 9">BP5-C20A</strain>
    </source>
</reference>
<dbReference type="PANTHER" id="PTHR23151">
    <property type="entry name" value="DIHYDROLIPOAMIDE ACETYL/SUCCINYL-TRANSFERASE-RELATED"/>
    <property type="match status" value="1"/>
</dbReference>